<keyword evidence="1" id="KW-1133">Transmembrane helix</keyword>
<keyword evidence="1" id="KW-0472">Membrane</keyword>
<proteinExistence type="predicted"/>
<dbReference type="Proteomes" id="UP000646365">
    <property type="component" value="Unassembled WGS sequence"/>
</dbReference>
<dbReference type="RefSeq" id="WP_189050387.1">
    <property type="nucleotide sequence ID" value="NZ_BMJQ01000013.1"/>
</dbReference>
<keyword evidence="1" id="KW-0812">Transmembrane</keyword>
<protein>
    <submittedName>
        <fullName evidence="2">Uncharacterized protein</fullName>
    </submittedName>
</protein>
<comment type="caution">
    <text evidence="2">The sequence shown here is derived from an EMBL/GenBank/DDBJ whole genome shotgun (WGS) entry which is preliminary data.</text>
</comment>
<keyword evidence="3" id="KW-1185">Reference proteome</keyword>
<gene>
    <name evidence="2" type="ORF">GCM10011611_47220</name>
</gene>
<name>A0A8J2YYC9_9PROT</name>
<evidence type="ECO:0000313" key="3">
    <source>
        <dbReference type="Proteomes" id="UP000646365"/>
    </source>
</evidence>
<evidence type="ECO:0000256" key="1">
    <source>
        <dbReference type="SAM" id="Phobius"/>
    </source>
</evidence>
<reference evidence="2" key="1">
    <citation type="journal article" date="2014" name="Int. J. Syst. Evol. Microbiol.">
        <title>Complete genome sequence of Corynebacterium casei LMG S-19264T (=DSM 44701T), isolated from a smear-ripened cheese.</title>
        <authorList>
            <consortium name="US DOE Joint Genome Institute (JGI-PGF)"/>
            <person name="Walter F."/>
            <person name="Albersmeier A."/>
            <person name="Kalinowski J."/>
            <person name="Ruckert C."/>
        </authorList>
    </citation>
    <scope>NUCLEOTIDE SEQUENCE</scope>
    <source>
        <strain evidence="2">CGMCC 1.15725</strain>
    </source>
</reference>
<sequence>MPHPFSSLLDHAGRTAAVLLGAGTLLWLMGSIEMPRGPAAADPALRHETALRATDDLDALRARIGAPDDAFSQARAALGSDMIALREMVASADEATMLGETLATLARYRAAWTELRFEIRSNDQDAAHRARTVAASLGGEAAAALASFGHALDDGNAAIEQARLSAERGDRFRRSALAFVTAACLLLILGCGRHPVGNVPNRLLGSRLGDPRS</sequence>
<dbReference type="AlphaFoldDB" id="A0A8J2YYC9"/>
<dbReference type="EMBL" id="BMJQ01000013">
    <property type="protein sequence ID" value="GGF35446.1"/>
    <property type="molecule type" value="Genomic_DNA"/>
</dbReference>
<reference evidence="2" key="2">
    <citation type="submission" date="2020-09" db="EMBL/GenBank/DDBJ databases">
        <authorList>
            <person name="Sun Q."/>
            <person name="Zhou Y."/>
        </authorList>
    </citation>
    <scope>NUCLEOTIDE SEQUENCE</scope>
    <source>
        <strain evidence="2">CGMCC 1.15725</strain>
    </source>
</reference>
<evidence type="ECO:0000313" key="2">
    <source>
        <dbReference type="EMBL" id="GGF35446.1"/>
    </source>
</evidence>
<organism evidence="2 3">
    <name type="scientific">Aliidongia dinghuensis</name>
    <dbReference type="NCBI Taxonomy" id="1867774"/>
    <lineage>
        <taxon>Bacteria</taxon>
        <taxon>Pseudomonadati</taxon>
        <taxon>Pseudomonadota</taxon>
        <taxon>Alphaproteobacteria</taxon>
        <taxon>Rhodospirillales</taxon>
        <taxon>Dongiaceae</taxon>
        <taxon>Aliidongia</taxon>
    </lineage>
</organism>
<accession>A0A8J2YYC9</accession>
<feature type="transmembrane region" description="Helical" evidence="1">
    <location>
        <begin position="176"/>
        <end position="196"/>
    </location>
</feature>
<feature type="transmembrane region" description="Helical" evidence="1">
    <location>
        <begin position="12"/>
        <end position="29"/>
    </location>
</feature>